<feature type="binding site" evidence="1">
    <location>
        <position position="89"/>
    </location>
    <ligand>
        <name>Mg(2+)</name>
        <dbReference type="ChEBI" id="CHEBI:18420"/>
        <label>1</label>
        <note>catalytic</note>
    </ligand>
</feature>
<feature type="binding site" evidence="1">
    <location>
        <position position="203"/>
    </location>
    <ligand>
        <name>Mg(2+)</name>
        <dbReference type="ChEBI" id="CHEBI:18420"/>
        <label>1</label>
        <note>catalytic</note>
    </ligand>
</feature>
<sequence length="254" mass="28345">MDNEMLNREKVDILRREVLEIVKNRLNGSSLQESLGITKKSDFSLVTLVDKEVSDMMHVQFSDLINKEGLHFFSEEDQKSFGFPAIILDPIDGTRELSKGLGECSVSLAIMSSPSEGFAWLYNPFTGFELSSADAWVEPVTYNEDRLFGYVSKGDMKKGLLDHLNDVDNVTIAARGSIAFKLGLLASGACDFVYSKTPKNIWDIAAGTLLCWQRGYKLYQAGREVTSLADKKIAGELIWCREECAEVLHNSLVK</sequence>
<dbReference type="eggNOG" id="COG0483">
    <property type="taxonomic scope" value="Bacteria"/>
</dbReference>
<dbReference type="GO" id="GO:0046872">
    <property type="term" value="F:metal ion binding"/>
    <property type="evidence" value="ECO:0007669"/>
    <property type="project" value="UniProtKB-KW"/>
</dbReference>
<dbReference type="KEGG" id="bmx:BMS_0100"/>
<feature type="binding site" evidence="1">
    <location>
        <position position="91"/>
    </location>
    <ligand>
        <name>Mg(2+)</name>
        <dbReference type="ChEBI" id="CHEBI:18420"/>
        <label>1</label>
        <note>catalytic</note>
    </ligand>
</feature>
<feature type="binding site" evidence="1">
    <location>
        <position position="92"/>
    </location>
    <ligand>
        <name>Mg(2+)</name>
        <dbReference type="ChEBI" id="CHEBI:18420"/>
        <label>1</label>
        <note>catalytic</note>
    </ligand>
</feature>
<proteinExistence type="predicted"/>
<dbReference type="GO" id="GO:0006020">
    <property type="term" value="P:inositol metabolic process"/>
    <property type="evidence" value="ECO:0007669"/>
    <property type="project" value="TreeGrafter"/>
</dbReference>
<dbReference type="AlphaFoldDB" id="E1X283"/>
<name>E1X283_HALMS</name>
<dbReference type="Gene3D" id="3.40.190.80">
    <property type="match status" value="1"/>
</dbReference>
<feature type="binding site" evidence="1">
    <location>
        <position position="75"/>
    </location>
    <ligand>
        <name>Mg(2+)</name>
        <dbReference type="ChEBI" id="CHEBI:18420"/>
        <label>1</label>
        <note>catalytic</note>
    </ligand>
</feature>
<dbReference type="PATRIC" id="fig|862908.3.peg.96"/>
<dbReference type="OrthoDB" id="9785695at2"/>
<accession>E1X283</accession>
<evidence type="ECO:0000313" key="2">
    <source>
        <dbReference type="EMBL" id="CBW25039.1"/>
    </source>
</evidence>
<gene>
    <name evidence="2" type="ordered locus">BMS_0100</name>
</gene>
<dbReference type="SUPFAM" id="SSF56655">
    <property type="entry name" value="Carbohydrate phosphatase"/>
    <property type="match status" value="1"/>
</dbReference>
<keyword evidence="1" id="KW-0479">Metal-binding</keyword>
<dbReference type="Proteomes" id="UP000008963">
    <property type="component" value="Chromosome"/>
</dbReference>
<evidence type="ECO:0000256" key="1">
    <source>
        <dbReference type="PIRSR" id="PIRSR600760-2"/>
    </source>
</evidence>
<organism evidence="2 3">
    <name type="scientific">Halobacteriovorax marinus (strain ATCC BAA-682 / DSM 15412 / SJ)</name>
    <name type="common">Bacteriovorax marinus</name>
    <dbReference type="NCBI Taxonomy" id="862908"/>
    <lineage>
        <taxon>Bacteria</taxon>
        <taxon>Pseudomonadati</taxon>
        <taxon>Bdellovibrionota</taxon>
        <taxon>Bacteriovoracia</taxon>
        <taxon>Bacteriovoracales</taxon>
        <taxon>Halobacteriovoraceae</taxon>
        <taxon>Halobacteriovorax</taxon>
    </lineage>
</organism>
<dbReference type="PANTHER" id="PTHR20854">
    <property type="entry name" value="INOSITOL MONOPHOSPHATASE"/>
    <property type="match status" value="1"/>
</dbReference>
<evidence type="ECO:0000313" key="3">
    <source>
        <dbReference type="Proteomes" id="UP000008963"/>
    </source>
</evidence>
<comment type="cofactor">
    <cofactor evidence="1">
        <name>Mg(2+)</name>
        <dbReference type="ChEBI" id="CHEBI:18420"/>
    </cofactor>
</comment>
<dbReference type="RefSeq" id="WP_014242828.1">
    <property type="nucleotide sequence ID" value="NC_016620.1"/>
</dbReference>
<dbReference type="STRING" id="862908.BMS_0100"/>
<dbReference type="GO" id="GO:0007165">
    <property type="term" value="P:signal transduction"/>
    <property type="evidence" value="ECO:0007669"/>
    <property type="project" value="TreeGrafter"/>
</dbReference>
<dbReference type="Pfam" id="PF00459">
    <property type="entry name" value="Inositol_P"/>
    <property type="match status" value="1"/>
</dbReference>
<dbReference type="PANTHER" id="PTHR20854:SF4">
    <property type="entry name" value="INOSITOL-1-MONOPHOSPHATASE-RELATED"/>
    <property type="match status" value="1"/>
</dbReference>
<dbReference type="EMBL" id="FQ312005">
    <property type="protein sequence ID" value="CBW25039.1"/>
    <property type="molecule type" value="Genomic_DNA"/>
</dbReference>
<dbReference type="InterPro" id="IPR000760">
    <property type="entry name" value="Inositol_monophosphatase-like"/>
</dbReference>
<dbReference type="PRINTS" id="PR00377">
    <property type="entry name" value="IMPHPHTASES"/>
</dbReference>
<dbReference type="HOGENOM" id="CLU_1093109_0_0_7"/>
<reference evidence="3" key="1">
    <citation type="journal article" date="2013" name="ISME J.">
        <title>A small predatory core genome in the divergent marine Bacteriovorax marinus SJ and the terrestrial Bdellovibrio bacteriovorus.</title>
        <authorList>
            <person name="Crossman L.C."/>
            <person name="Chen H."/>
            <person name="Cerdeno-Tarraga A.M."/>
            <person name="Brooks K."/>
            <person name="Quail M.A."/>
            <person name="Pineiro S.A."/>
            <person name="Hobley L."/>
            <person name="Sockett R.E."/>
            <person name="Bentley S.D."/>
            <person name="Parkhill J."/>
            <person name="Williams H.N."/>
            <person name="Stine O.C."/>
        </authorList>
    </citation>
    <scope>NUCLEOTIDE SEQUENCE [LARGE SCALE GENOMIC DNA]</scope>
    <source>
        <strain evidence="3">ATCC BAA-682 / DSM 15412 / SJ</strain>
    </source>
</reference>
<keyword evidence="3" id="KW-1185">Reference proteome</keyword>
<dbReference type="Gene3D" id="3.30.540.10">
    <property type="entry name" value="Fructose-1,6-Bisphosphatase, subunit A, domain 1"/>
    <property type="match status" value="1"/>
</dbReference>
<protein>
    <submittedName>
        <fullName evidence="2">Inositol monophosphatase family protein</fullName>
    </submittedName>
</protein>
<keyword evidence="1" id="KW-0460">Magnesium</keyword>
<dbReference type="GO" id="GO:0008934">
    <property type="term" value="F:inositol monophosphate 1-phosphatase activity"/>
    <property type="evidence" value="ECO:0007669"/>
    <property type="project" value="TreeGrafter"/>
</dbReference>